<evidence type="ECO:0000313" key="8">
    <source>
        <dbReference type="EMBL" id="KAJ7738172.1"/>
    </source>
</evidence>
<dbReference type="GO" id="GO:0004497">
    <property type="term" value="F:monooxygenase activity"/>
    <property type="evidence" value="ECO:0007669"/>
    <property type="project" value="InterPro"/>
</dbReference>
<name>A0AAD7IBN0_9AGAR</name>
<evidence type="ECO:0000256" key="7">
    <source>
        <dbReference type="SAM" id="Phobius"/>
    </source>
</evidence>
<feature type="binding site" description="axial binding residue" evidence="6">
    <location>
        <position position="458"/>
    </location>
    <ligand>
        <name>heme</name>
        <dbReference type="ChEBI" id="CHEBI:30413"/>
    </ligand>
    <ligandPart>
        <name>Fe</name>
        <dbReference type="ChEBI" id="CHEBI:18248"/>
    </ligandPart>
</feature>
<proteinExistence type="inferred from homology"/>
<keyword evidence="7" id="KW-0472">Membrane</keyword>
<keyword evidence="4 6" id="KW-0479">Metal-binding</keyword>
<keyword evidence="9" id="KW-1185">Reference proteome</keyword>
<dbReference type="SUPFAM" id="SSF48264">
    <property type="entry name" value="Cytochrome P450"/>
    <property type="match status" value="1"/>
</dbReference>
<gene>
    <name evidence="8" type="ORF">B0H16DRAFT_1379391</name>
</gene>
<evidence type="ECO:0000313" key="9">
    <source>
        <dbReference type="Proteomes" id="UP001215598"/>
    </source>
</evidence>
<dbReference type="GO" id="GO:0020037">
    <property type="term" value="F:heme binding"/>
    <property type="evidence" value="ECO:0007669"/>
    <property type="project" value="InterPro"/>
</dbReference>
<keyword evidence="3 6" id="KW-0349">Heme</keyword>
<dbReference type="Gene3D" id="1.10.630.10">
    <property type="entry name" value="Cytochrome P450"/>
    <property type="match status" value="1"/>
</dbReference>
<dbReference type="PRINTS" id="PR00465">
    <property type="entry name" value="EP450IV"/>
</dbReference>
<dbReference type="InterPro" id="IPR001128">
    <property type="entry name" value="Cyt_P450"/>
</dbReference>
<dbReference type="Pfam" id="PF00067">
    <property type="entry name" value="p450"/>
    <property type="match status" value="1"/>
</dbReference>
<organism evidence="8 9">
    <name type="scientific">Mycena metata</name>
    <dbReference type="NCBI Taxonomy" id="1033252"/>
    <lineage>
        <taxon>Eukaryota</taxon>
        <taxon>Fungi</taxon>
        <taxon>Dikarya</taxon>
        <taxon>Basidiomycota</taxon>
        <taxon>Agaricomycotina</taxon>
        <taxon>Agaricomycetes</taxon>
        <taxon>Agaricomycetidae</taxon>
        <taxon>Agaricales</taxon>
        <taxon>Marasmiineae</taxon>
        <taxon>Mycenaceae</taxon>
        <taxon>Mycena</taxon>
    </lineage>
</organism>
<evidence type="ECO:0000256" key="2">
    <source>
        <dbReference type="ARBA" id="ARBA00010617"/>
    </source>
</evidence>
<dbReference type="InterPro" id="IPR050529">
    <property type="entry name" value="CYP450_sterol_14alpha_dmase"/>
</dbReference>
<comment type="cofactor">
    <cofactor evidence="1 6">
        <name>heme</name>
        <dbReference type="ChEBI" id="CHEBI:30413"/>
    </cofactor>
</comment>
<evidence type="ECO:0000256" key="5">
    <source>
        <dbReference type="ARBA" id="ARBA00023004"/>
    </source>
</evidence>
<dbReference type="Proteomes" id="UP001215598">
    <property type="component" value="Unassembled WGS sequence"/>
</dbReference>
<evidence type="ECO:0000256" key="6">
    <source>
        <dbReference type="PIRSR" id="PIRSR602403-1"/>
    </source>
</evidence>
<reference evidence="8" key="1">
    <citation type="submission" date="2023-03" db="EMBL/GenBank/DDBJ databases">
        <title>Massive genome expansion in bonnet fungi (Mycena s.s.) driven by repeated elements and novel gene families across ecological guilds.</title>
        <authorList>
            <consortium name="Lawrence Berkeley National Laboratory"/>
            <person name="Harder C.B."/>
            <person name="Miyauchi S."/>
            <person name="Viragh M."/>
            <person name="Kuo A."/>
            <person name="Thoen E."/>
            <person name="Andreopoulos B."/>
            <person name="Lu D."/>
            <person name="Skrede I."/>
            <person name="Drula E."/>
            <person name="Henrissat B."/>
            <person name="Morin E."/>
            <person name="Kohler A."/>
            <person name="Barry K."/>
            <person name="LaButti K."/>
            <person name="Morin E."/>
            <person name="Salamov A."/>
            <person name="Lipzen A."/>
            <person name="Mereny Z."/>
            <person name="Hegedus B."/>
            <person name="Baldrian P."/>
            <person name="Stursova M."/>
            <person name="Weitz H."/>
            <person name="Taylor A."/>
            <person name="Grigoriev I.V."/>
            <person name="Nagy L.G."/>
            <person name="Martin F."/>
            <person name="Kauserud H."/>
        </authorList>
    </citation>
    <scope>NUCLEOTIDE SEQUENCE</scope>
    <source>
        <strain evidence="8">CBHHK182m</strain>
    </source>
</reference>
<dbReference type="PANTHER" id="PTHR24304:SF2">
    <property type="entry name" value="24-HYDROXYCHOLESTEROL 7-ALPHA-HYDROXYLASE"/>
    <property type="match status" value="1"/>
</dbReference>
<dbReference type="PANTHER" id="PTHR24304">
    <property type="entry name" value="CYTOCHROME P450 FAMILY 7"/>
    <property type="match status" value="1"/>
</dbReference>
<protein>
    <submittedName>
        <fullName evidence="8">Cytochrome P450</fullName>
    </submittedName>
</protein>
<dbReference type="GO" id="GO:0016705">
    <property type="term" value="F:oxidoreductase activity, acting on paired donors, with incorporation or reduction of molecular oxygen"/>
    <property type="evidence" value="ECO:0007669"/>
    <property type="project" value="InterPro"/>
</dbReference>
<comment type="caution">
    <text evidence="8">The sequence shown here is derived from an EMBL/GenBank/DDBJ whole genome shotgun (WGS) entry which is preliminary data.</text>
</comment>
<comment type="similarity">
    <text evidence="2">Belongs to the cytochrome P450 family.</text>
</comment>
<keyword evidence="7" id="KW-0812">Transmembrane</keyword>
<dbReference type="InterPro" id="IPR036396">
    <property type="entry name" value="Cyt_P450_sf"/>
</dbReference>
<evidence type="ECO:0000256" key="3">
    <source>
        <dbReference type="ARBA" id="ARBA00022617"/>
    </source>
</evidence>
<dbReference type="AlphaFoldDB" id="A0AAD7IBN0"/>
<keyword evidence="7" id="KW-1133">Transmembrane helix</keyword>
<accession>A0AAD7IBN0</accession>
<evidence type="ECO:0000256" key="4">
    <source>
        <dbReference type="ARBA" id="ARBA00022723"/>
    </source>
</evidence>
<keyword evidence="5 6" id="KW-0408">Iron</keyword>
<dbReference type="EMBL" id="JARKIB010000113">
    <property type="protein sequence ID" value="KAJ7738172.1"/>
    <property type="molecule type" value="Genomic_DNA"/>
</dbReference>
<evidence type="ECO:0000256" key="1">
    <source>
        <dbReference type="ARBA" id="ARBA00001971"/>
    </source>
</evidence>
<dbReference type="InterPro" id="IPR002403">
    <property type="entry name" value="Cyt_P450_E_grp-IV"/>
</dbReference>
<feature type="transmembrane region" description="Helical" evidence="7">
    <location>
        <begin position="26"/>
        <end position="46"/>
    </location>
</feature>
<dbReference type="GO" id="GO:0005506">
    <property type="term" value="F:iron ion binding"/>
    <property type="evidence" value="ECO:0007669"/>
    <property type="project" value="InterPro"/>
</dbReference>
<sequence length="519" mass="57531">MTNHTSMLVAPSILAPSTVNHVNANGAALLSTMVVALVASLAMGLLRRQKVGATDGSLASIPPYTPITYPFLGSLQYFFGHWDFLKTAAEKGSVSFHLASHKCIALSLETRQAFFSDFKTDSALGYAIMLAGTPNLSKDFMKAVGIDVTLGGRSYKYLTALIRKERVITNMPILYAYAYTQMGGLAGTTIDPFDTFREVIFRLTVNTTTSLNVAADPDACNALLKIFHGLDLAATPVTVLFPWFFGPDRMRRFYLMKQFYNTIRNTINERKLKGRNDDDPMQFLIDEGLSTIEITQFAIAVLFTGNANTAVIAPALVCDLATHPSYLSQVREEIEAFISLFNADTSLPLKTRIQTIAYDEWIRPGAFPIMERCLKETIRLRVGTPLHRLNHTDKDIQMGSVIVPPGTIASFHTSFVHHNEDIFTAPFEWDPERFTQGREEDKKSPMAFVGWGVGRHPCLGQKFATFETFLLTALTVMLYDIEVVDQHGKGLIEMPPVDLNNPVVSPPPTPVHLKLSARA</sequence>